<dbReference type="Pfam" id="PF12728">
    <property type="entry name" value="HTH_17"/>
    <property type="match status" value="1"/>
</dbReference>
<dbReference type="STRING" id="1486859.SAMN05444273_1034"/>
<accession>A0A1M4X1E4</accession>
<dbReference type="AlphaFoldDB" id="A0A1M4X1E4"/>
<dbReference type="RefSeq" id="WP_073141786.1">
    <property type="nucleotide sequence ID" value="NZ_FQUV01000003.1"/>
</dbReference>
<gene>
    <name evidence="2" type="ORF">SAMN05444273_1034</name>
</gene>
<keyword evidence="3" id="KW-1185">Reference proteome</keyword>
<dbReference type="InterPro" id="IPR041657">
    <property type="entry name" value="HTH_17"/>
</dbReference>
<sequence length="71" mass="7782">MTNAPELLHQAAQILAVSPNEAARLCSIGRTTLYAALSSGDLKSTKIGTRRLITIDALRDWLKENEQKTSE</sequence>
<dbReference type="InterPro" id="IPR010093">
    <property type="entry name" value="SinI_DNA-bd"/>
</dbReference>
<evidence type="ECO:0000313" key="3">
    <source>
        <dbReference type="Proteomes" id="UP000184144"/>
    </source>
</evidence>
<dbReference type="OrthoDB" id="7867776at2"/>
<proteinExistence type="predicted"/>
<dbReference type="Proteomes" id="UP000184144">
    <property type="component" value="Unassembled WGS sequence"/>
</dbReference>
<reference evidence="3" key="1">
    <citation type="submission" date="2016-11" db="EMBL/GenBank/DDBJ databases">
        <authorList>
            <person name="Varghese N."/>
            <person name="Submissions S."/>
        </authorList>
    </citation>
    <scope>NUCLEOTIDE SEQUENCE [LARGE SCALE GENOMIC DNA]</scope>
    <source>
        <strain evidence="3">DSM 100566</strain>
    </source>
</reference>
<dbReference type="GO" id="GO:0003677">
    <property type="term" value="F:DNA binding"/>
    <property type="evidence" value="ECO:0007669"/>
    <property type="project" value="InterPro"/>
</dbReference>
<evidence type="ECO:0000313" key="2">
    <source>
        <dbReference type="EMBL" id="SHE87265.1"/>
    </source>
</evidence>
<dbReference type="NCBIfam" id="TIGR01764">
    <property type="entry name" value="excise"/>
    <property type="match status" value="1"/>
</dbReference>
<protein>
    <submittedName>
        <fullName evidence="2">DNA binding domain-containing protein, excisionase family</fullName>
    </submittedName>
</protein>
<feature type="domain" description="Helix-turn-helix" evidence="1">
    <location>
        <begin position="18"/>
        <end position="65"/>
    </location>
</feature>
<name>A0A1M4X1E4_9RHOB</name>
<dbReference type="EMBL" id="FQUV01000003">
    <property type="protein sequence ID" value="SHE87265.1"/>
    <property type="molecule type" value="Genomic_DNA"/>
</dbReference>
<organism evidence="2 3">
    <name type="scientific">Litoreibacter ascidiaceicola</name>
    <dbReference type="NCBI Taxonomy" id="1486859"/>
    <lineage>
        <taxon>Bacteria</taxon>
        <taxon>Pseudomonadati</taxon>
        <taxon>Pseudomonadota</taxon>
        <taxon>Alphaproteobacteria</taxon>
        <taxon>Rhodobacterales</taxon>
        <taxon>Roseobacteraceae</taxon>
        <taxon>Litoreibacter</taxon>
    </lineage>
</organism>
<evidence type="ECO:0000259" key="1">
    <source>
        <dbReference type="Pfam" id="PF12728"/>
    </source>
</evidence>